<organism evidence="1">
    <name type="scientific">bioreactor metagenome</name>
    <dbReference type="NCBI Taxonomy" id="1076179"/>
    <lineage>
        <taxon>unclassified sequences</taxon>
        <taxon>metagenomes</taxon>
        <taxon>ecological metagenomes</taxon>
    </lineage>
</organism>
<comment type="caution">
    <text evidence="1">The sequence shown here is derived from an EMBL/GenBank/DDBJ whole genome shotgun (WGS) entry which is preliminary data.</text>
</comment>
<gene>
    <name evidence="1" type="ORF">SDC9_121929</name>
</gene>
<reference evidence="1" key="1">
    <citation type="submission" date="2019-08" db="EMBL/GenBank/DDBJ databases">
        <authorList>
            <person name="Kucharzyk K."/>
            <person name="Murdoch R.W."/>
            <person name="Higgins S."/>
            <person name="Loffler F."/>
        </authorList>
    </citation>
    <scope>NUCLEOTIDE SEQUENCE</scope>
</reference>
<name>A0A645CDE2_9ZZZZ</name>
<dbReference type="AlphaFoldDB" id="A0A645CDE2"/>
<proteinExistence type="predicted"/>
<accession>A0A645CDE2</accession>
<evidence type="ECO:0000313" key="1">
    <source>
        <dbReference type="EMBL" id="MPM74940.1"/>
    </source>
</evidence>
<protein>
    <submittedName>
        <fullName evidence="1">Uncharacterized protein</fullName>
    </submittedName>
</protein>
<dbReference type="EMBL" id="VSSQ01026293">
    <property type="protein sequence ID" value="MPM74940.1"/>
    <property type="molecule type" value="Genomic_DNA"/>
</dbReference>
<sequence>MAAQAVTDIRHEIFDGHDFTVLFAGQQLGAGGKFSEIIRRRRIVIAGNQFIMPAAQEKILEARHLLQYRVNHLFAMSLRAAIETPAHQSHGAASDRRKTQIPLFGQGRNCPVARQFVKYRRHIDRRTTIDPRRGYRPGGVE</sequence>